<protein>
    <submittedName>
        <fullName evidence="2">Uncharacterized protein</fullName>
    </submittedName>
</protein>
<organism evidence="2">
    <name type="scientific">marine sediment metagenome</name>
    <dbReference type="NCBI Taxonomy" id="412755"/>
    <lineage>
        <taxon>unclassified sequences</taxon>
        <taxon>metagenomes</taxon>
        <taxon>ecological metagenomes</taxon>
    </lineage>
</organism>
<feature type="compositionally biased region" description="Basic and acidic residues" evidence="1">
    <location>
        <begin position="12"/>
        <end position="27"/>
    </location>
</feature>
<dbReference type="AlphaFoldDB" id="A0A0F9LS35"/>
<accession>A0A0F9LS35</accession>
<evidence type="ECO:0000256" key="1">
    <source>
        <dbReference type="SAM" id="MobiDB-lite"/>
    </source>
</evidence>
<evidence type="ECO:0000313" key="2">
    <source>
        <dbReference type="EMBL" id="KKM89871.1"/>
    </source>
</evidence>
<gene>
    <name evidence="2" type="ORF">LCGC14_1244300</name>
</gene>
<comment type="caution">
    <text evidence="2">The sequence shown here is derived from an EMBL/GenBank/DDBJ whole genome shotgun (WGS) entry which is preliminary data.</text>
</comment>
<name>A0A0F9LS35_9ZZZZ</name>
<dbReference type="EMBL" id="LAZR01006753">
    <property type="protein sequence ID" value="KKM89871.1"/>
    <property type="molecule type" value="Genomic_DNA"/>
</dbReference>
<sequence>MTQAQKKAISRLWERSHDGTKDAGMMHKGERVCARDKRTPTGTTTGSTHHCQLAGCIGTRIAVKWDDGKVTFPCSRGMEWVNHIWRIL</sequence>
<proteinExistence type="predicted"/>
<feature type="region of interest" description="Disordered" evidence="1">
    <location>
        <begin position="1"/>
        <end position="27"/>
    </location>
</feature>
<reference evidence="2" key="1">
    <citation type="journal article" date="2015" name="Nature">
        <title>Complex archaea that bridge the gap between prokaryotes and eukaryotes.</title>
        <authorList>
            <person name="Spang A."/>
            <person name="Saw J.H."/>
            <person name="Jorgensen S.L."/>
            <person name="Zaremba-Niedzwiedzka K."/>
            <person name="Martijn J."/>
            <person name="Lind A.E."/>
            <person name="van Eijk R."/>
            <person name="Schleper C."/>
            <person name="Guy L."/>
            <person name="Ettema T.J."/>
        </authorList>
    </citation>
    <scope>NUCLEOTIDE SEQUENCE</scope>
</reference>